<feature type="repeat" description="WD" evidence="3">
    <location>
        <begin position="61"/>
        <end position="102"/>
    </location>
</feature>
<comment type="caution">
    <text evidence="4">The sequence shown here is derived from an EMBL/GenBank/DDBJ whole genome shotgun (WGS) entry which is preliminary data.</text>
</comment>
<proteinExistence type="predicted"/>
<dbReference type="EMBL" id="ACRE02000044">
    <property type="protein sequence ID" value="EGE37939.1"/>
    <property type="molecule type" value="Genomic_DNA"/>
</dbReference>
<reference evidence="4 5" key="2">
    <citation type="submission" date="2011-10" db="EMBL/GenBank/DDBJ databases">
        <title>The Genome Sequence of Actinomyces viscosus C505.</title>
        <authorList>
            <consortium name="The Broad Institute Genome Sequencing Platform"/>
            <consortium name="The Broad Institute Genome Sequencing Center for Infectious Disease"/>
            <person name="Earl A."/>
            <person name="Ward D."/>
            <person name="Feldgarden M."/>
            <person name="Gevers D."/>
            <person name="Sibley C.D."/>
            <person name="Field T.R."/>
            <person name="Grinwis M."/>
            <person name="Eshaghurshan C.S."/>
            <person name="Surette M.G."/>
            <person name="Young S.K."/>
            <person name="Zeng Q."/>
            <person name="Gargeya S."/>
            <person name="Fitzgerald M."/>
            <person name="Haas B."/>
            <person name="Abouelleil A."/>
            <person name="Alvarado L."/>
            <person name="Arachchi H.M."/>
            <person name="Berlin A."/>
            <person name="Brown A."/>
            <person name="Chapman S.B."/>
            <person name="Chen Z."/>
            <person name="Dunbar C."/>
            <person name="Freedman E."/>
            <person name="Gearin G."/>
            <person name="Goldberg J."/>
            <person name="Griggs A."/>
            <person name="Gujja S."/>
            <person name="Heiman D."/>
            <person name="Howarth C."/>
            <person name="Larson L."/>
            <person name="Lui A."/>
            <person name="MacDonald P.J.P."/>
            <person name="Montmayeur A."/>
            <person name="Murphy C."/>
            <person name="Neiman D."/>
            <person name="Pearson M."/>
            <person name="Priest M."/>
            <person name="Roberts A."/>
            <person name="Saif S."/>
            <person name="Shea T."/>
            <person name="Shenoy N."/>
            <person name="Sisk P."/>
            <person name="Stolte C."/>
            <person name="Sykes S."/>
            <person name="Wortman J."/>
            <person name="Nusbaum C."/>
            <person name="Birren B."/>
        </authorList>
    </citation>
    <scope>NUCLEOTIDE SEQUENCE [LARGE SCALE GENOMIC DNA]</scope>
    <source>
        <strain evidence="4 5">C505</strain>
    </source>
</reference>
<feature type="repeat" description="WD" evidence="3">
    <location>
        <begin position="19"/>
        <end position="60"/>
    </location>
</feature>
<organism evidence="4 5">
    <name type="scientific">Actinomyces viscosus C505</name>
    <dbReference type="NCBI Taxonomy" id="562973"/>
    <lineage>
        <taxon>Bacteria</taxon>
        <taxon>Bacillati</taxon>
        <taxon>Actinomycetota</taxon>
        <taxon>Actinomycetes</taxon>
        <taxon>Actinomycetales</taxon>
        <taxon>Actinomycetaceae</taxon>
        <taxon>Actinomyces</taxon>
    </lineage>
</organism>
<dbReference type="HOGENOM" id="CLU_000288_57_33_11"/>
<dbReference type="SMART" id="SM00320">
    <property type="entry name" value="WD40"/>
    <property type="match status" value="5"/>
</dbReference>
<dbReference type="PROSITE" id="PS50082">
    <property type="entry name" value="WD_REPEATS_2"/>
    <property type="match status" value="5"/>
</dbReference>
<feature type="repeat" description="WD" evidence="3">
    <location>
        <begin position="208"/>
        <end position="249"/>
    </location>
</feature>
<keyword evidence="2" id="KW-0677">Repeat</keyword>
<dbReference type="Gene3D" id="2.130.10.10">
    <property type="entry name" value="YVTN repeat-like/Quinoprotein amine dehydrogenase"/>
    <property type="match status" value="3"/>
</dbReference>
<protein>
    <submittedName>
        <fullName evidence="4">Uncharacterized protein</fullName>
    </submittedName>
</protein>
<dbReference type="PRINTS" id="PR00320">
    <property type="entry name" value="GPROTEINBRPT"/>
</dbReference>
<evidence type="ECO:0000313" key="5">
    <source>
        <dbReference type="Proteomes" id="UP000004668"/>
    </source>
</evidence>
<evidence type="ECO:0000256" key="3">
    <source>
        <dbReference type="PROSITE-ProRule" id="PRU00221"/>
    </source>
</evidence>
<dbReference type="PROSITE" id="PS00678">
    <property type="entry name" value="WD_REPEATS_1"/>
    <property type="match status" value="2"/>
</dbReference>
<feature type="non-terminal residue" evidence="4">
    <location>
        <position position="277"/>
    </location>
</feature>
<evidence type="ECO:0000313" key="4">
    <source>
        <dbReference type="EMBL" id="EGE37939.1"/>
    </source>
</evidence>
<feature type="repeat" description="WD" evidence="3">
    <location>
        <begin position="146"/>
        <end position="187"/>
    </location>
</feature>
<reference evidence="5" key="1">
    <citation type="submission" date="2010-02" db="EMBL/GenBank/DDBJ databases">
        <title>The Genome Sequence of Prevotella oris strain C735.</title>
        <authorList>
            <consortium name="The Broad Institute Genome Sequencing Platform"/>
            <person name="Ward D."/>
            <person name="Feldgarden M."/>
            <person name="Earl A."/>
            <person name="Young S.K."/>
            <person name="Zeng Q."/>
            <person name="Koehrsen M."/>
            <person name="Alvarado L."/>
            <person name="Berlin A."/>
            <person name="Bochicchio J."/>
            <person name="Borenstein D."/>
            <person name="Chapman S.B."/>
            <person name="Chen Z."/>
            <person name="Engels R."/>
            <person name="Freedman E."/>
            <person name="Gellesch M."/>
            <person name="Goldberg J."/>
            <person name="Griggs A."/>
            <person name="Gujja S."/>
            <person name="Heilman E."/>
            <person name="Heiman D."/>
            <person name="Hepburn T."/>
            <person name="Howarth C."/>
            <person name="Jen D."/>
            <person name="Larson L."/>
            <person name="Mehta T."/>
            <person name="Park D."/>
            <person name="Pearson M."/>
            <person name="Roberts A."/>
            <person name="Saif S."/>
            <person name="Shea T."/>
            <person name="Shenoy N."/>
            <person name="Sisk P."/>
            <person name="Stolte C."/>
            <person name="Sykes S."/>
            <person name="Thomson T."/>
            <person name="Walk T."/>
            <person name="White J."/>
            <person name="Yandava C."/>
            <person name="Sibley C.D."/>
            <person name="Field T.R."/>
            <person name="Grinwis M."/>
            <person name="Eshaghurshan C.S."/>
            <person name="Surette M.G."/>
            <person name="Haas B."/>
            <person name="Nusbaum C."/>
            <person name="Birren B."/>
        </authorList>
    </citation>
    <scope>NUCLEOTIDE SEQUENCE [LARGE SCALE GENOMIC DNA]</scope>
    <source>
        <strain evidence="5">C505</strain>
    </source>
</reference>
<dbReference type="Proteomes" id="UP000004668">
    <property type="component" value="Unassembled WGS sequence"/>
</dbReference>
<dbReference type="InterPro" id="IPR019775">
    <property type="entry name" value="WD40_repeat_CS"/>
</dbReference>
<dbReference type="PANTHER" id="PTHR19879">
    <property type="entry name" value="TRANSCRIPTION INITIATION FACTOR TFIID"/>
    <property type="match status" value="1"/>
</dbReference>
<dbReference type="InterPro" id="IPR001680">
    <property type="entry name" value="WD40_rpt"/>
</dbReference>
<evidence type="ECO:0000256" key="1">
    <source>
        <dbReference type="ARBA" id="ARBA00022574"/>
    </source>
</evidence>
<dbReference type="InterPro" id="IPR020472">
    <property type="entry name" value="WD40_PAC1"/>
</dbReference>
<dbReference type="CDD" id="cd00200">
    <property type="entry name" value="WD40"/>
    <property type="match status" value="1"/>
</dbReference>
<accession>F2UXI8</accession>
<dbReference type="eggNOG" id="COG2319">
    <property type="taxonomic scope" value="Bacteria"/>
</dbReference>
<dbReference type="SUPFAM" id="SSF50978">
    <property type="entry name" value="WD40 repeat-like"/>
    <property type="match status" value="1"/>
</dbReference>
<evidence type="ECO:0000256" key="2">
    <source>
        <dbReference type="ARBA" id="ARBA00022737"/>
    </source>
</evidence>
<dbReference type="Pfam" id="PF00400">
    <property type="entry name" value="WD40"/>
    <property type="match status" value="4"/>
</dbReference>
<dbReference type="InterPro" id="IPR015943">
    <property type="entry name" value="WD40/YVTN_repeat-like_dom_sf"/>
</dbReference>
<dbReference type="AlphaFoldDB" id="F2UXI8"/>
<dbReference type="PANTHER" id="PTHR19879:SF9">
    <property type="entry name" value="TRANSCRIPTION INITIATION FACTOR TFIID SUBUNIT 5"/>
    <property type="match status" value="1"/>
</dbReference>
<dbReference type="PROSITE" id="PS50294">
    <property type="entry name" value="WD_REPEATS_REGION"/>
    <property type="match status" value="3"/>
</dbReference>
<feature type="repeat" description="WD" evidence="3">
    <location>
        <begin position="113"/>
        <end position="145"/>
    </location>
</feature>
<gene>
    <name evidence="4" type="ORF">HMPREF0059_00789</name>
</gene>
<dbReference type="RefSeq" id="WP_003787672.1">
    <property type="nucleotide sequence ID" value="NZ_KI391969.1"/>
</dbReference>
<dbReference type="InterPro" id="IPR036322">
    <property type="entry name" value="WD40_repeat_dom_sf"/>
</dbReference>
<name>F2UXI8_ACTVI</name>
<sequence>MTVPSETSTTIDPREVSLYAGHFDALWGVAWSPDGTRLLSGSHDGTARVWDANRGTELFALAGPSLSISAVAWSPDGTRLLTAAEDHSVRVWDATTGADLLTLGVGGSGVGGAVAWSPDSTRILTSFDDASARIWDASSGQVVRTLSGHTEHLTAVSWSPDGTRVATASDDGTARVWDVTTGTELLRVGPMAFVGRGATMGPDGRPTHVGPIEPMTGLSWSPDSRRIITAFDSAEPRVWDAATGEEVLSLHGRERRWVSVVSWSPDGSRIITDDISG</sequence>
<keyword evidence="1 3" id="KW-0853">WD repeat</keyword>